<dbReference type="Proteomes" id="UP000295689">
    <property type="component" value="Unassembled WGS sequence"/>
</dbReference>
<sequence>MGGYILDLTIIALLVIGITAVMGVVTNGIGVKLFGGKKKNVFVDKSGRIQTGWKSVGGSKK</sequence>
<keyword evidence="1" id="KW-1133">Transmembrane helix</keyword>
<evidence type="ECO:0000313" key="3">
    <source>
        <dbReference type="Proteomes" id="UP000295689"/>
    </source>
</evidence>
<dbReference type="EMBL" id="SLVV01000001">
    <property type="protein sequence ID" value="TCN27863.1"/>
    <property type="molecule type" value="Genomic_DNA"/>
</dbReference>
<comment type="caution">
    <text evidence="2">The sequence shown here is derived from an EMBL/GenBank/DDBJ whole genome shotgun (WGS) entry which is preliminary data.</text>
</comment>
<gene>
    <name evidence="2" type="ORF">EV146_101192</name>
</gene>
<proteinExistence type="predicted"/>
<feature type="transmembrane region" description="Helical" evidence="1">
    <location>
        <begin position="6"/>
        <end position="29"/>
    </location>
</feature>
<protein>
    <submittedName>
        <fullName evidence="2">Uncharacterized protein</fullName>
    </submittedName>
</protein>
<name>A0A4R2BMI5_9BACI</name>
<dbReference type="AlphaFoldDB" id="A0A4R2BMI5"/>
<organism evidence="2 3">
    <name type="scientific">Mesobacillus foraminis</name>
    <dbReference type="NCBI Taxonomy" id="279826"/>
    <lineage>
        <taxon>Bacteria</taxon>
        <taxon>Bacillati</taxon>
        <taxon>Bacillota</taxon>
        <taxon>Bacilli</taxon>
        <taxon>Bacillales</taxon>
        <taxon>Bacillaceae</taxon>
        <taxon>Mesobacillus</taxon>
    </lineage>
</organism>
<dbReference type="RefSeq" id="WP_121609579.1">
    <property type="nucleotide sequence ID" value="NZ_CP033044.1"/>
</dbReference>
<accession>A0A4R2BMI5</accession>
<evidence type="ECO:0000313" key="2">
    <source>
        <dbReference type="EMBL" id="TCN27863.1"/>
    </source>
</evidence>
<evidence type="ECO:0000256" key="1">
    <source>
        <dbReference type="SAM" id="Phobius"/>
    </source>
</evidence>
<keyword evidence="1" id="KW-0812">Transmembrane</keyword>
<keyword evidence="3" id="KW-1185">Reference proteome</keyword>
<dbReference type="OrthoDB" id="2888596at2"/>
<keyword evidence="1" id="KW-0472">Membrane</keyword>
<reference evidence="2 3" key="1">
    <citation type="journal article" date="2015" name="Stand. Genomic Sci.">
        <title>Genomic Encyclopedia of Bacterial and Archaeal Type Strains, Phase III: the genomes of soil and plant-associated and newly described type strains.</title>
        <authorList>
            <person name="Whitman W.B."/>
            <person name="Woyke T."/>
            <person name="Klenk H.P."/>
            <person name="Zhou Y."/>
            <person name="Lilburn T.G."/>
            <person name="Beck B.J."/>
            <person name="De Vos P."/>
            <person name="Vandamme P."/>
            <person name="Eisen J.A."/>
            <person name="Garrity G."/>
            <person name="Hugenholtz P."/>
            <person name="Kyrpides N.C."/>
        </authorList>
    </citation>
    <scope>NUCLEOTIDE SEQUENCE [LARGE SCALE GENOMIC DNA]</scope>
    <source>
        <strain evidence="2 3">CV53</strain>
    </source>
</reference>